<dbReference type="SUPFAM" id="SSF52540">
    <property type="entry name" value="P-loop containing nucleoside triphosphate hydrolases"/>
    <property type="match status" value="1"/>
</dbReference>
<dbReference type="Pfam" id="PF00275">
    <property type="entry name" value="EPSP_synthase"/>
    <property type="match status" value="1"/>
</dbReference>
<keyword evidence="1" id="KW-0808">Transferase</keyword>
<protein>
    <recommendedName>
        <fullName evidence="2">Enolpyruvate transferase domain-containing protein</fullName>
    </recommendedName>
</protein>
<keyword evidence="4" id="KW-1185">Reference proteome</keyword>
<dbReference type="Gene3D" id="3.65.10.10">
    <property type="entry name" value="Enolpyruvate transferase domain"/>
    <property type="match status" value="1"/>
</dbReference>
<dbReference type="SUPFAM" id="SSF55205">
    <property type="entry name" value="EPT/RTPC-like"/>
    <property type="match status" value="1"/>
</dbReference>
<dbReference type="Proteomes" id="UP001140091">
    <property type="component" value="Unassembled WGS sequence"/>
</dbReference>
<evidence type="ECO:0000313" key="4">
    <source>
        <dbReference type="Proteomes" id="UP001140091"/>
    </source>
</evidence>
<dbReference type="PANTHER" id="PTHR21090">
    <property type="entry name" value="AROM/DEHYDROQUINATE SYNTHASE"/>
    <property type="match status" value="1"/>
</dbReference>
<dbReference type="InterPro" id="IPR001986">
    <property type="entry name" value="Enolpyruvate_Tfrase_dom"/>
</dbReference>
<evidence type="ECO:0000256" key="1">
    <source>
        <dbReference type="ARBA" id="ARBA00022679"/>
    </source>
</evidence>
<dbReference type="EMBL" id="JANBPK010000495">
    <property type="protein sequence ID" value="KAJ2935495.1"/>
    <property type="molecule type" value="Genomic_DNA"/>
</dbReference>
<organism evidence="3 4">
    <name type="scientific">Candolleomyces eurysporus</name>
    <dbReference type="NCBI Taxonomy" id="2828524"/>
    <lineage>
        <taxon>Eukaryota</taxon>
        <taxon>Fungi</taxon>
        <taxon>Dikarya</taxon>
        <taxon>Basidiomycota</taxon>
        <taxon>Agaricomycotina</taxon>
        <taxon>Agaricomycetes</taxon>
        <taxon>Agaricomycetidae</taxon>
        <taxon>Agaricales</taxon>
        <taxon>Agaricineae</taxon>
        <taxon>Psathyrellaceae</taxon>
        <taxon>Candolleomyces</taxon>
    </lineage>
</organism>
<reference evidence="3" key="1">
    <citation type="submission" date="2022-06" db="EMBL/GenBank/DDBJ databases">
        <title>Genome Sequence of Candolleomyces eurysporus.</title>
        <authorList>
            <person name="Buettner E."/>
        </authorList>
    </citation>
    <scope>NUCLEOTIDE SEQUENCE</scope>
    <source>
        <strain evidence="3">VTCC 930004</strain>
    </source>
</reference>
<dbReference type="InterPro" id="IPR013792">
    <property type="entry name" value="RNA3'P_cycl/enolpyr_Trfase_a/b"/>
</dbReference>
<feature type="non-terminal residue" evidence="3">
    <location>
        <position position="1"/>
    </location>
</feature>
<dbReference type="GO" id="GO:0009423">
    <property type="term" value="P:chorismate biosynthetic process"/>
    <property type="evidence" value="ECO:0007669"/>
    <property type="project" value="TreeGrafter"/>
</dbReference>
<evidence type="ECO:0000259" key="2">
    <source>
        <dbReference type="Pfam" id="PF00275"/>
    </source>
</evidence>
<accession>A0A9W8MKP1</accession>
<dbReference type="GO" id="GO:0003866">
    <property type="term" value="F:3-phosphoshikimate 1-carboxyvinyltransferase activity"/>
    <property type="evidence" value="ECO:0007669"/>
    <property type="project" value="TreeGrafter"/>
</dbReference>
<gene>
    <name evidence="3" type="ORF">H1R20_g1599</name>
</gene>
<dbReference type="Gene3D" id="3.40.50.300">
    <property type="entry name" value="P-loop containing nucleotide triphosphate hydrolases"/>
    <property type="match status" value="1"/>
</dbReference>
<feature type="domain" description="Enolpyruvate transferase" evidence="2">
    <location>
        <begin position="1"/>
        <end position="76"/>
    </location>
</feature>
<dbReference type="InterPro" id="IPR027417">
    <property type="entry name" value="P-loop_NTPase"/>
</dbReference>
<evidence type="ECO:0000313" key="3">
    <source>
        <dbReference type="EMBL" id="KAJ2935495.1"/>
    </source>
</evidence>
<proteinExistence type="predicted"/>
<dbReference type="PRINTS" id="PR01100">
    <property type="entry name" value="SHIKIMTKNASE"/>
</dbReference>
<sequence length="209" mass="23063">MGCKVTQTETEATVQGPPAGQLKAIEEVDMEIMTDAFLTATVVAAVASGKTRILRIANQRVKERNWITRTMIDRLAYIKVVVVDLASLHATGSQAECSNMSRDEAMSIFLIGMRGTGKTFVGELAPSALGWTFVDADRYLETELCQAFANRNEITHFFKHSTGGQPNLAHNVEPGRSCLLFLVYPDVQQAFSCIQELMEDVDAMELRVD</sequence>
<comment type="caution">
    <text evidence="3">The sequence shown here is derived from an EMBL/GenBank/DDBJ whole genome shotgun (WGS) entry which is preliminary data.</text>
</comment>
<dbReference type="InterPro" id="IPR036968">
    <property type="entry name" value="Enolpyruvate_Tfrase_sf"/>
</dbReference>
<dbReference type="OrthoDB" id="197068at2759"/>
<name>A0A9W8MKP1_9AGAR</name>
<dbReference type="PANTHER" id="PTHR21090:SF5">
    <property type="entry name" value="PENTAFUNCTIONAL AROM POLYPEPTIDE"/>
    <property type="match status" value="1"/>
</dbReference>
<dbReference type="AlphaFoldDB" id="A0A9W8MKP1"/>